<evidence type="ECO:0000256" key="4">
    <source>
        <dbReference type="ARBA" id="ARBA00022801"/>
    </source>
</evidence>
<dbReference type="InterPro" id="IPR007865">
    <property type="entry name" value="Aminopep_P_N"/>
</dbReference>
<dbReference type="InterPro" id="IPR001131">
    <property type="entry name" value="Peptidase_M24B_aminopep-P_CS"/>
</dbReference>
<comment type="cofactor">
    <cofactor evidence="1">
        <name>Mn(2+)</name>
        <dbReference type="ChEBI" id="CHEBI:29035"/>
    </cofactor>
</comment>
<keyword evidence="5" id="KW-0464">Manganese</keyword>
<dbReference type="InterPro" id="IPR052433">
    <property type="entry name" value="X-Pro_dipept-like"/>
</dbReference>
<dbReference type="InterPro" id="IPR036005">
    <property type="entry name" value="Creatinase/aminopeptidase-like"/>
</dbReference>
<dbReference type="CDD" id="cd01087">
    <property type="entry name" value="Prolidase"/>
    <property type="match status" value="1"/>
</dbReference>
<comment type="caution">
    <text evidence="8">The sequence shown here is derived from an EMBL/GenBank/DDBJ whole genome shotgun (WGS) entry which is preliminary data.</text>
</comment>
<keyword evidence="4" id="KW-0378">Hydrolase</keyword>
<keyword evidence="9" id="KW-1185">Reference proteome</keyword>
<dbReference type="Gene3D" id="3.40.350.10">
    <property type="entry name" value="Creatinase/prolidase N-terminal domain"/>
    <property type="match status" value="1"/>
</dbReference>
<dbReference type="SUPFAM" id="SSF53092">
    <property type="entry name" value="Creatinase/prolidase N-terminal domain"/>
    <property type="match status" value="1"/>
</dbReference>
<dbReference type="PANTHER" id="PTHR43226:SF1">
    <property type="entry name" value="XAA-PRO DIPEPTIDASE"/>
    <property type="match status" value="1"/>
</dbReference>
<dbReference type="Pfam" id="PF00557">
    <property type="entry name" value="Peptidase_M24"/>
    <property type="match status" value="1"/>
</dbReference>
<evidence type="ECO:0000256" key="2">
    <source>
        <dbReference type="ARBA" id="ARBA00008766"/>
    </source>
</evidence>
<dbReference type="PANTHER" id="PTHR43226">
    <property type="entry name" value="XAA-PRO AMINOPEPTIDASE 3"/>
    <property type="match status" value="1"/>
</dbReference>
<dbReference type="EMBL" id="JBCLYO010000029">
    <property type="protein sequence ID" value="KAL0076932.1"/>
    <property type="molecule type" value="Genomic_DNA"/>
</dbReference>
<feature type="domain" description="Aminopeptidase P N-terminal" evidence="7">
    <location>
        <begin position="14"/>
        <end position="146"/>
    </location>
</feature>
<dbReference type="Gene3D" id="3.90.230.10">
    <property type="entry name" value="Creatinase/methionine aminopeptidase superfamily"/>
    <property type="match status" value="1"/>
</dbReference>
<dbReference type="SMART" id="SM01011">
    <property type="entry name" value="AMP_N"/>
    <property type="match status" value="1"/>
</dbReference>
<evidence type="ECO:0000256" key="3">
    <source>
        <dbReference type="ARBA" id="ARBA00022723"/>
    </source>
</evidence>
<evidence type="ECO:0000256" key="6">
    <source>
        <dbReference type="RuleBase" id="RU000590"/>
    </source>
</evidence>
<protein>
    <submittedName>
        <fullName evidence="8">Peptidase M24, structural domain-containing protein</fullName>
    </submittedName>
</protein>
<gene>
    <name evidence="8" type="ORF">J3Q64DRAFT_1684270</name>
</gene>
<organism evidence="8 9">
    <name type="scientific">Phycomyces blakesleeanus</name>
    <dbReference type="NCBI Taxonomy" id="4837"/>
    <lineage>
        <taxon>Eukaryota</taxon>
        <taxon>Fungi</taxon>
        <taxon>Fungi incertae sedis</taxon>
        <taxon>Mucoromycota</taxon>
        <taxon>Mucoromycotina</taxon>
        <taxon>Mucoromycetes</taxon>
        <taxon>Mucorales</taxon>
        <taxon>Phycomycetaceae</taxon>
        <taxon>Phycomyces</taxon>
    </lineage>
</organism>
<accession>A0ABR3APM2</accession>
<evidence type="ECO:0000256" key="1">
    <source>
        <dbReference type="ARBA" id="ARBA00001936"/>
    </source>
</evidence>
<dbReference type="SUPFAM" id="SSF55920">
    <property type="entry name" value="Creatinase/aminopeptidase"/>
    <property type="match status" value="1"/>
</dbReference>
<name>A0ABR3APM2_PHYBL</name>
<dbReference type="Pfam" id="PF05195">
    <property type="entry name" value="AMP_N"/>
    <property type="match status" value="1"/>
</dbReference>
<reference evidence="8 9" key="1">
    <citation type="submission" date="2024-04" db="EMBL/GenBank/DDBJ databases">
        <title>Symmetric and asymmetric DNA N6-adenine methylation regulates different biological responses in Mucorales.</title>
        <authorList>
            <consortium name="Lawrence Berkeley National Laboratory"/>
            <person name="Lax C."/>
            <person name="Mondo S.J."/>
            <person name="Osorio-Concepcion M."/>
            <person name="Muszewska A."/>
            <person name="Corrochano-Luque M."/>
            <person name="Gutierrez G."/>
            <person name="Riley R."/>
            <person name="Lipzen A."/>
            <person name="Guo J."/>
            <person name="Hundley H."/>
            <person name="Amirebrahimi M."/>
            <person name="Ng V."/>
            <person name="Lorenzo-Gutierrez D."/>
            <person name="Binder U."/>
            <person name="Yang J."/>
            <person name="Song Y."/>
            <person name="Canovas D."/>
            <person name="Navarro E."/>
            <person name="Freitag M."/>
            <person name="Gabaldon T."/>
            <person name="Grigoriev I.V."/>
            <person name="Corrochano L.M."/>
            <person name="Nicolas F.E."/>
            <person name="Garre V."/>
        </authorList>
    </citation>
    <scope>NUCLEOTIDE SEQUENCE [LARGE SCALE GENOMIC DNA]</scope>
    <source>
        <strain evidence="8 9">L51</strain>
    </source>
</reference>
<dbReference type="InterPro" id="IPR000994">
    <property type="entry name" value="Pept_M24"/>
</dbReference>
<proteinExistence type="inferred from homology"/>
<dbReference type="Proteomes" id="UP001448207">
    <property type="component" value="Unassembled WGS sequence"/>
</dbReference>
<keyword evidence="3 6" id="KW-0479">Metal-binding</keyword>
<comment type="similarity">
    <text evidence="2 6">Belongs to the peptidase M24B family.</text>
</comment>
<dbReference type="InterPro" id="IPR029149">
    <property type="entry name" value="Creatin/AminoP/Spt16_N"/>
</dbReference>
<dbReference type="PROSITE" id="PS00491">
    <property type="entry name" value="PROLINE_PEPTIDASE"/>
    <property type="match status" value="1"/>
</dbReference>
<evidence type="ECO:0000259" key="7">
    <source>
        <dbReference type="SMART" id="SM01011"/>
    </source>
</evidence>
<evidence type="ECO:0000313" key="8">
    <source>
        <dbReference type="EMBL" id="KAL0076932.1"/>
    </source>
</evidence>
<evidence type="ECO:0000256" key="5">
    <source>
        <dbReference type="ARBA" id="ARBA00023211"/>
    </source>
</evidence>
<evidence type="ECO:0000313" key="9">
    <source>
        <dbReference type="Proteomes" id="UP001448207"/>
    </source>
</evidence>
<sequence>MSPYPFALTRSPMITTRQHCLRVKNLMQIDQKQRSIIYHRGQVGAVRNDTDIELDFRQESHFYYLTGVDEPGFHVVVDLETNKVYLVPPTIPENDIVWNGSPDSPDELLQKYDADEIVSESDLPGLLTDLDPVTIHVLDTTDKQVLYAAGITDKKLSTTYLRDALNEARLKKFPWEIETIRLAVYGSSQAHKAVMQQAKPGLSESHLEGLFRWICSRNGMSRQAYIPIVASGPRSTTLHYTRNNQIIPAGPHTLVLVDAGGERGCYGSDVTRTFPATGVFSAEAKTIYNIVLKMQESVLSRLRPGAMWSELERHVIHVLCSELIRIGVLVGEIDQLVDMGIPHAFFIHGLGHSVGLDVHDVEGQLPELHLKRVDSAGYLTNFLQGRPLEANMIVTVEPGLYFNDSMLDIWTQYPGYKSFFDLDVIRRYRVVGGVRIEDTVLITKDGHENLTLAPKTVKEIEDIMAGQQLSNSNFSNIL</sequence>